<feature type="region of interest" description="Disordered" evidence="1">
    <location>
        <begin position="46"/>
        <end position="79"/>
    </location>
</feature>
<reference evidence="4 5" key="1">
    <citation type="submission" date="2017-06" db="EMBL/GenBank/DDBJ databases">
        <authorList>
            <person name="Kim H.J."/>
            <person name="Triplett B.A."/>
        </authorList>
    </citation>
    <scope>NUCLEOTIDE SEQUENCE [LARGE SCALE GENOMIC DNA]</scope>
    <source>
        <strain evidence="4">FRACA_ARgP5</strain>
    </source>
</reference>
<evidence type="ECO:0000256" key="1">
    <source>
        <dbReference type="SAM" id="MobiDB-lite"/>
    </source>
</evidence>
<name>A0A2I2KR76_9ACTN</name>
<evidence type="ECO:0000259" key="2">
    <source>
        <dbReference type="Pfam" id="PF03050"/>
    </source>
</evidence>
<dbReference type="OrthoDB" id="3204904at2"/>
<dbReference type="PANTHER" id="PTHR33678">
    <property type="entry name" value="BLL1576 PROTEIN"/>
    <property type="match status" value="1"/>
</dbReference>
<dbReference type="InterPro" id="IPR045618">
    <property type="entry name" value="DUF6444"/>
</dbReference>
<keyword evidence="5" id="KW-1185">Reference proteome</keyword>
<evidence type="ECO:0000313" key="4">
    <source>
        <dbReference type="EMBL" id="SNQ48173.1"/>
    </source>
</evidence>
<accession>A0A2I2KR76</accession>
<dbReference type="Pfam" id="PF20042">
    <property type="entry name" value="DUF6444"/>
    <property type="match status" value="1"/>
</dbReference>
<dbReference type="Pfam" id="PF03050">
    <property type="entry name" value="DDE_Tnp_IS66"/>
    <property type="match status" value="1"/>
</dbReference>
<feature type="domain" description="DUF6444" evidence="3">
    <location>
        <begin position="22"/>
        <end position="76"/>
    </location>
</feature>
<feature type="domain" description="Transposase IS66 central" evidence="2">
    <location>
        <begin position="155"/>
        <end position="298"/>
    </location>
</feature>
<protein>
    <submittedName>
        <fullName evidence="4">Uncharacterized protein</fullName>
    </submittedName>
</protein>
<dbReference type="AlphaFoldDB" id="A0A2I2KR76"/>
<dbReference type="InterPro" id="IPR004291">
    <property type="entry name" value="Transposase_IS66_central"/>
</dbReference>
<dbReference type="RefSeq" id="WP_101831895.1">
    <property type="nucleotide sequence ID" value="NZ_FZMO01000141.1"/>
</dbReference>
<dbReference type="InterPro" id="IPR052344">
    <property type="entry name" value="Transposase-related"/>
</dbReference>
<organism evidence="4 5">
    <name type="scientific">Frankia canadensis</name>
    <dbReference type="NCBI Taxonomy" id="1836972"/>
    <lineage>
        <taxon>Bacteria</taxon>
        <taxon>Bacillati</taxon>
        <taxon>Actinomycetota</taxon>
        <taxon>Actinomycetes</taxon>
        <taxon>Frankiales</taxon>
        <taxon>Frankiaceae</taxon>
        <taxon>Frankia</taxon>
    </lineage>
</organism>
<evidence type="ECO:0000313" key="5">
    <source>
        <dbReference type="Proteomes" id="UP000234331"/>
    </source>
</evidence>
<sequence length="308" mass="32900">MSPVESPAPSYDELAVLAVAQAAQIAELRAALEKANARITELEARLGKNSRNSSKPRSLRKRTGRKPGGQDGHEGSTLRLVDDPARAVVHEPVACRRCGDGLLLAPVMAVERRQVVDLPAVEPVVVEHRLVERECVCCGTRTRAEAPAGVDAPAQYGPGVEALVLYLYGGQFLARDRVAVAMAELFGIALSPGTVAAMLARAAGRLGAEFLPQVRDALAAADVVGADETGLRVAGKLHWVHCARTEKLTLVVCHPRRGREGIDFLGVLPGFTRVVVHDCWAPYDAFVDAGHQLCCAHYADVRVMPTSA</sequence>
<evidence type="ECO:0000259" key="3">
    <source>
        <dbReference type="Pfam" id="PF20042"/>
    </source>
</evidence>
<gene>
    <name evidence="4" type="ORF">FRACA_2250014</name>
</gene>
<dbReference type="EMBL" id="FZMO01000141">
    <property type="protein sequence ID" value="SNQ48173.1"/>
    <property type="molecule type" value="Genomic_DNA"/>
</dbReference>
<proteinExistence type="predicted"/>
<dbReference type="PANTHER" id="PTHR33678:SF1">
    <property type="entry name" value="BLL1576 PROTEIN"/>
    <property type="match status" value="1"/>
</dbReference>
<dbReference type="Proteomes" id="UP000234331">
    <property type="component" value="Unassembled WGS sequence"/>
</dbReference>